<protein>
    <recommendedName>
        <fullName evidence="4">Dolichyl-phosphate-mannose-protein mannosyltransferase</fullName>
    </recommendedName>
</protein>
<sequence>MIGWIIFFLLCTFLLWKIPAPKRKLWAFIFLYKLVFLWLFFYVHQKYYSHYQWDFWLIFLDASQLYDLLWQSPTEFLQTFFHKPISSEKFYLSEQPRAFFTAKLYLPFVLLTQKNWLLSSLYAVILYLIAFYFFAETLLKLFPKYEILVYGLMFLPSLTFWASGTSKEIWLMVCIWGVFALHLQIFYLGKKSFYRFLLIVFLFFLLLKVKYYYAFGIAFALLTERLIYFWQNEKFTKKLKWAFSLPILISVVLLSFLHPNLHLDFFPQALYENYRLTLQASPQGSAVDLDLEPTWSSCLLNSYKGTWIGIFAPLSWQAKNTTMLMASVENTTLVALMILSVLLFFIYHFTIPQRNLYLAVASFLFVLLMATFLGLSSPNFGALSRYRIGFSWILWLWIGMIWEKWLKTKIKTLRKN</sequence>
<organism evidence="2 3">
    <name type="scientific">Raineya orbicola</name>
    <dbReference type="NCBI Taxonomy" id="2016530"/>
    <lineage>
        <taxon>Bacteria</taxon>
        <taxon>Pseudomonadati</taxon>
        <taxon>Bacteroidota</taxon>
        <taxon>Cytophagia</taxon>
        <taxon>Cytophagales</taxon>
        <taxon>Raineyaceae</taxon>
        <taxon>Raineya</taxon>
    </lineage>
</organism>
<dbReference type="AlphaFoldDB" id="A0A2N3IHW9"/>
<dbReference type="EMBL" id="NKXO01000014">
    <property type="protein sequence ID" value="PKQ69907.1"/>
    <property type="molecule type" value="Genomic_DNA"/>
</dbReference>
<evidence type="ECO:0000256" key="1">
    <source>
        <dbReference type="SAM" id="Phobius"/>
    </source>
</evidence>
<feature type="transmembrane region" description="Helical" evidence="1">
    <location>
        <begin position="388"/>
        <end position="406"/>
    </location>
</feature>
<comment type="caution">
    <text evidence="2">The sequence shown here is derived from an EMBL/GenBank/DDBJ whole genome shotgun (WGS) entry which is preliminary data.</text>
</comment>
<reference evidence="2 3" key="1">
    <citation type="submission" date="2017-06" db="EMBL/GenBank/DDBJ databases">
        <title>Raineya orbicola gen. nov., sp. nov. a slightly thermophilic bacterium of the phylum Bacteroidetes and the description of Raineyaceae fam. nov.</title>
        <authorList>
            <person name="Albuquerque L."/>
            <person name="Polonia A.R.M."/>
            <person name="Barroso C."/>
            <person name="Froufe H.J.C."/>
            <person name="Lage O."/>
            <person name="Lobo-Da-Cunha A."/>
            <person name="Egas C."/>
            <person name="Da Costa M.S."/>
        </authorList>
    </citation>
    <scope>NUCLEOTIDE SEQUENCE [LARGE SCALE GENOMIC DNA]</scope>
    <source>
        <strain evidence="2 3">SPSPC-11</strain>
    </source>
</reference>
<keyword evidence="1" id="KW-1133">Transmembrane helix</keyword>
<feature type="transmembrane region" description="Helical" evidence="1">
    <location>
        <begin position="25"/>
        <end position="43"/>
    </location>
</feature>
<feature type="transmembrane region" description="Helical" evidence="1">
    <location>
        <begin position="116"/>
        <end position="135"/>
    </location>
</feature>
<gene>
    <name evidence="2" type="ORF">Rain11_1104</name>
</gene>
<dbReference type="Proteomes" id="UP000233387">
    <property type="component" value="Unassembled WGS sequence"/>
</dbReference>
<feature type="transmembrane region" description="Helical" evidence="1">
    <location>
        <begin position="356"/>
        <end position="376"/>
    </location>
</feature>
<feature type="transmembrane region" description="Helical" evidence="1">
    <location>
        <begin position="242"/>
        <end position="261"/>
    </location>
</feature>
<keyword evidence="1" id="KW-0812">Transmembrane</keyword>
<feature type="transmembrane region" description="Helical" evidence="1">
    <location>
        <begin position="331"/>
        <end position="349"/>
    </location>
</feature>
<evidence type="ECO:0000313" key="2">
    <source>
        <dbReference type="EMBL" id="PKQ69907.1"/>
    </source>
</evidence>
<feature type="transmembrane region" description="Helical" evidence="1">
    <location>
        <begin position="147"/>
        <end position="163"/>
    </location>
</feature>
<evidence type="ECO:0000313" key="3">
    <source>
        <dbReference type="Proteomes" id="UP000233387"/>
    </source>
</evidence>
<proteinExistence type="predicted"/>
<keyword evidence="1" id="KW-0472">Membrane</keyword>
<keyword evidence="3" id="KW-1185">Reference proteome</keyword>
<feature type="transmembrane region" description="Helical" evidence="1">
    <location>
        <begin position="169"/>
        <end position="187"/>
    </location>
</feature>
<evidence type="ECO:0008006" key="4">
    <source>
        <dbReference type="Google" id="ProtNLM"/>
    </source>
</evidence>
<name>A0A2N3IHW9_9BACT</name>
<accession>A0A2N3IHW9</accession>